<dbReference type="GO" id="GO:0071168">
    <property type="term" value="P:protein localization to chromatin"/>
    <property type="evidence" value="ECO:0007669"/>
    <property type="project" value="Ensembl"/>
</dbReference>
<dbReference type="Gene3D" id="3.30.40.10">
    <property type="entry name" value="Zinc/RING finger domain, C3HC4 (zinc finger)"/>
    <property type="match status" value="1"/>
</dbReference>
<evidence type="ECO:0000256" key="7">
    <source>
        <dbReference type="ARBA" id="ARBA00022853"/>
    </source>
</evidence>
<dbReference type="SUPFAM" id="SSF63748">
    <property type="entry name" value="Tudor/PWWP/MBT"/>
    <property type="match status" value="1"/>
</dbReference>
<dbReference type="InterPro" id="IPR056987">
    <property type="entry name" value="ZMYND8_CC"/>
</dbReference>
<keyword evidence="11" id="KW-0539">Nucleus</keyword>
<dbReference type="InterPro" id="IPR011011">
    <property type="entry name" value="Znf_FYVE_PHD"/>
</dbReference>
<feature type="compositionally biased region" description="Basic and acidic residues" evidence="15">
    <location>
        <begin position="618"/>
        <end position="630"/>
    </location>
</feature>
<dbReference type="PROSITE" id="PS50016">
    <property type="entry name" value="ZF_PHD_2"/>
    <property type="match status" value="1"/>
</dbReference>
<keyword evidence="8" id="KW-0805">Transcription regulation</keyword>
<evidence type="ECO:0000256" key="15">
    <source>
        <dbReference type="SAM" id="MobiDB-lite"/>
    </source>
</evidence>
<dbReference type="SUPFAM" id="SSF144232">
    <property type="entry name" value="HIT/MYND zinc finger-like"/>
    <property type="match status" value="1"/>
</dbReference>
<feature type="domain" description="PHD-type" evidence="17">
    <location>
        <begin position="121"/>
        <end position="166"/>
    </location>
</feature>
<name>A0A452VLZ5_URSMA</name>
<evidence type="ECO:0000259" key="16">
    <source>
        <dbReference type="PROSITE" id="PS50014"/>
    </source>
</evidence>
<accession>A0A452VLZ5</accession>
<dbReference type="GO" id="GO:0000122">
    <property type="term" value="P:negative regulation of transcription by RNA polymerase II"/>
    <property type="evidence" value="ECO:0007669"/>
    <property type="project" value="Ensembl"/>
</dbReference>
<keyword evidence="4" id="KW-0479">Metal-binding</keyword>
<feature type="region of interest" description="Disordered" evidence="15">
    <location>
        <begin position="30"/>
        <end position="90"/>
    </location>
</feature>
<dbReference type="GO" id="GO:0140109">
    <property type="term" value="F:histone H3K4me1 reader activity"/>
    <property type="evidence" value="ECO:0007669"/>
    <property type="project" value="Ensembl"/>
</dbReference>
<evidence type="ECO:0000256" key="8">
    <source>
        <dbReference type="ARBA" id="ARBA00023015"/>
    </source>
</evidence>
<dbReference type="SMART" id="SM00249">
    <property type="entry name" value="PHD"/>
    <property type="match status" value="1"/>
</dbReference>
<dbReference type="GO" id="GO:0005654">
    <property type="term" value="C:nucleoplasm"/>
    <property type="evidence" value="ECO:0007669"/>
    <property type="project" value="Ensembl"/>
</dbReference>
<dbReference type="CDD" id="cd05508">
    <property type="entry name" value="Bromo_RACK7"/>
    <property type="match status" value="1"/>
</dbReference>
<evidence type="ECO:0000256" key="11">
    <source>
        <dbReference type="ARBA" id="ARBA00023242"/>
    </source>
</evidence>
<dbReference type="InterPro" id="IPR019786">
    <property type="entry name" value="Zinc_finger_PHD-type_CS"/>
</dbReference>
<feature type="domain" description="Bromo" evidence="16">
    <location>
        <begin position="198"/>
        <end position="268"/>
    </location>
</feature>
<comment type="subcellular location">
    <subcellularLocation>
        <location evidence="2">Chromosome</location>
    </subcellularLocation>
    <subcellularLocation>
        <location evidence="1">Nucleus</location>
    </subcellularLocation>
</comment>
<dbReference type="AlphaFoldDB" id="A0A452VLZ5"/>
<dbReference type="GO" id="GO:0008270">
    <property type="term" value="F:zinc ion binding"/>
    <property type="evidence" value="ECO:0007669"/>
    <property type="project" value="UniProtKB-KW"/>
</dbReference>
<dbReference type="PANTHER" id="PTHR46453">
    <property type="entry name" value="PROTEIN KINASE C-BINDING PROTEIN 1"/>
    <property type="match status" value="1"/>
</dbReference>
<evidence type="ECO:0000259" key="18">
    <source>
        <dbReference type="PROSITE" id="PS50812"/>
    </source>
</evidence>
<dbReference type="InterPro" id="IPR057053">
    <property type="entry name" value="MYND_ZMYND11_ZMYD8"/>
</dbReference>
<dbReference type="GO" id="GO:0140015">
    <property type="term" value="F:histone H3K14ac reader activity"/>
    <property type="evidence" value="ECO:0007669"/>
    <property type="project" value="Ensembl"/>
</dbReference>
<feature type="compositionally biased region" description="Basic and acidic residues" evidence="15">
    <location>
        <begin position="639"/>
        <end position="664"/>
    </location>
</feature>
<keyword evidence="9 12" id="KW-0103">Bromodomain</keyword>
<gene>
    <name evidence="20" type="primary">ZMYND8</name>
</gene>
<dbReference type="GO" id="GO:0030336">
    <property type="term" value="P:negative regulation of cell migration"/>
    <property type="evidence" value="ECO:0007669"/>
    <property type="project" value="Ensembl"/>
</dbReference>
<dbReference type="CDD" id="cd20160">
    <property type="entry name" value="PWWP_PRKCBP1"/>
    <property type="match status" value="1"/>
</dbReference>
<dbReference type="InterPro" id="IPR044075">
    <property type="entry name" value="PRKCBP1_PHD"/>
</dbReference>
<dbReference type="PROSITE" id="PS50014">
    <property type="entry name" value="BROMODOMAIN_2"/>
    <property type="match status" value="1"/>
</dbReference>
<dbReference type="Pfam" id="PF24324">
    <property type="entry name" value="MYND_ZMYND11_ZMYD8"/>
    <property type="match status" value="1"/>
</dbReference>
<dbReference type="Pfam" id="PF00628">
    <property type="entry name" value="PHD"/>
    <property type="match status" value="1"/>
</dbReference>
<feature type="compositionally biased region" description="Polar residues" evidence="15">
    <location>
        <begin position="1106"/>
        <end position="1116"/>
    </location>
</feature>
<evidence type="ECO:0000256" key="5">
    <source>
        <dbReference type="ARBA" id="ARBA00022771"/>
    </source>
</evidence>
<evidence type="ECO:0000256" key="9">
    <source>
        <dbReference type="ARBA" id="ARBA00023117"/>
    </source>
</evidence>
<dbReference type="SUPFAM" id="SSF47370">
    <property type="entry name" value="Bromodomain"/>
    <property type="match status" value="1"/>
</dbReference>
<dbReference type="FunFam" id="6.10.140.2220:FF:000002">
    <property type="entry name" value="Protein kinase C-binding protein 1 isoform C"/>
    <property type="match status" value="1"/>
</dbReference>
<dbReference type="SMART" id="SM00297">
    <property type="entry name" value="BROMO"/>
    <property type="match status" value="1"/>
</dbReference>
<dbReference type="GO" id="GO:0000785">
    <property type="term" value="C:chromatin"/>
    <property type="evidence" value="ECO:0007669"/>
    <property type="project" value="Ensembl"/>
</dbReference>
<dbReference type="PROSITE" id="PS01359">
    <property type="entry name" value="ZF_PHD_1"/>
    <property type="match status" value="1"/>
</dbReference>
<dbReference type="InterPro" id="IPR019787">
    <property type="entry name" value="Znf_PHD-finger"/>
</dbReference>
<feature type="region of interest" description="Disordered" evidence="15">
    <location>
        <begin position="445"/>
        <end position="540"/>
    </location>
</feature>
<dbReference type="InterPro" id="IPR037967">
    <property type="entry name" value="ZMYND8_Bromo_dom"/>
</dbReference>
<evidence type="ECO:0000256" key="2">
    <source>
        <dbReference type="ARBA" id="ARBA00004286"/>
    </source>
</evidence>
<evidence type="ECO:0000256" key="4">
    <source>
        <dbReference type="ARBA" id="ARBA00022723"/>
    </source>
</evidence>
<dbReference type="SMART" id="SM00293">
    <property type="entry name" value="PWWP"/>
    <property type="match status" value="1"/>
</dbReference>
<dbReference type="GO" id="GO:0003714">
    <property type="term" value="F:transcription corepressor activity"/>
    <property type="evidence" value="ECO:0007669"/>
    <property type="project" value="Ensembl"/>
</dbReference>
<dbReference type="GO" id="GO:0019904">
    <property type="term" value="F:protein domain specific binding"/>
    <property type="evidence" value="ECO:0007669"/>
    <property type="project" value="Ensembl"/>
</dbReference>
<dbReference type="Gene3D" id="6.10.140.2220">
    <property type="match status" value="1"/>
</dbReference>
<dbReference type="FunFam" id="1.20.920.10:FF:000005">
    <property type="entry name" value="protein kinase C-binding protein 1 isoform X2"/>
    <property type="match status" value="1"/>
</dbReference>
<feature type="region of interest" description="Disordered" evidence="15">
    <location>
        <begin position="1093"/>
        <end position="1210"/>
    </location>
</feature>
<dbReference type="Pfam" id="PF12064">
    <property type="entry name" value="DUF3544"/>
    <property type="match status" value="1"/>
</dbReference>
<evidence type="ECO:0000256" key="13">
    <source>
        <dbReference type="PROSITE-ProRule" id="PRU00134"/>
    </source>
</evidence>
<dbReference type="Gene3D" id="1.20.920.10">
    <property type="entry name" value="Bromodomain-like"/>
    <property type="match status" value="1"/>
</dbReference>
<dbReference type="InterPro" id="IPR036427">
    <property type="entry name" value="Bromodomain-like_sf"/>
</dbReference>
<feature type="region of interest" description="Disordered" evidence="15">
    <location>
        <begin position="616"/>
        <end position="835"/>
    </location>
</feature>
<dbReference type="GO" id="GO:0000724">
    <property type="term" value="P:double-strand break repair via homologous recombination"/>
    <property type="evidence" value="ECO:0007669"/>
    <property type="project" value="Ensembl"/>
</dbReference>
<dbReference type="FunFam" id="2.30.30.140:FF:000003">
    <property type="entry name" value="Protein kinase C-binding protein 1 isoform C"/>
    <property type="match status" value="1"/>
</dbReference>
<evidence type="ECO:0000256" key="1">
    <source>
        <dbReference type="ARBA" id="ARBA00004123"/>
    </source>
</evidence>
<evidence type="ECO:0000313" key="20">
    <source>
        <dbReference type="Ensembl" id="ENSUMAP00000034850"/>
    </source>
</evidence>
<keyword evidence="10" id="KW-0804">Transcription</keyword>
<dbReference type="GO" id="GO:0007399">
    <property type="term" value="P:nervous system development"/>
    <property type="evidence" value="ECO:0007669"/>
    <property type="project" value="Ensembl"/>
</dbReference>
<dbReference type="CDD" id="cd15538">
    <property type="entry name" value="PHD_PRKCBP1"/>
    <property type="match status" value="1"/>
</dbReference>
<evidence type="ECO:0000256" key="6">
    <source>
        <dbReference type="ARBA" id="ARBA00022833"/>
    </source>
</evidence>
<feature type="compositionally biased region" description="Low complexity" evidence="15">
    <location>
        <begin position="861"/>
        <end position="877"/>
    </location>
</feature>
<dbReference type="InterPro" id="IPR001487">
    <property type="entry name" value="Bromodomain"/>
</dbReference>
<feature type="domain" description="MYND-type" evidence="19">
    <location>
        <begin position="1048"/>
        <end position="1082"/>
    </location>
</feature>
<feature type="compositionally biased region" description="Basic and acidic residues" evidence="15">
    <location>
        <begin position="1117"/>
        <end position="1129"/>
    </location>
</feature>
<dbReference type="InterPro" id="IPR001965">
    <property type="entry name" value="Znf_PHD"/>
</dbReference>
<dbReference type="OMA" id="MPVQRFN"/>
<protein>
    <submittedName>
        <fullName evidence="20">Zinc finger MYND-type containing 8</fullName>
    </submittedName>
</protein>
<sequence>MGQVLSLPKREHNLLCFSLAEEEIKTEQEVVEGMDISTRSKDPGSTERTAQKRKFPSPPHSSNGHSPQDSSTSPIKKKKKPGLLNNNNKEQSELRHGPFYYMKQPLTTDPVDVVPQDGRNDFYCWVCHREGQVLCCELCPRVYHAKCLRLTSEPEGDWFCPECEKITVAECIETQSKAMTMLTIEQLSYLLKFAIQKMKQPGTDAFQKPVPLEQHPDYAEYIFHPMDLCTLEKNAKKKMYGCTEAFLADAKWILHNCIIYNGGNHKLTQIAKVVIKICEHEMNEIEVCPECYLAACQKRDNWFCEPCSNPHPLVWAKLKGFPFWPAKALRDKDGQVDARFFGQHDRAWVPINNCYLMSKEIPFSVKKTKSIFNSAMQEMEVYVENIRRKFGVFNYSPFRTPYTPNSQYQMLLDPSNPSAGAAKIDKQEKVKLNFDMTASPKILMSKPMLSGGAGRRISLSDMPRSPMSTNSSVHTGSDVEQDAEKKATSSHFSASEESMDFLDKSTASPASAKTGQAGSLSGSPKTFSPQASTPVTTKTDKTCTTGSILNLNLDRSKAEMDLKELSESVQQQTAPVPLISPKRQIRSRFQLNLDKTIESCKAQLGINEISEDVYTAVEHSDSEDSEKSDSSDSEYISDDEQKSKNEPEDAEDKEGSRMDKEPSAVKKKPKLANPVETKEELKSTSPASEKADPGSVKEKASPQPEKDFAEKAKASPHPTKDKLKGKDETDSPTVHLGLDSDSESELVIDLGEDHSGREGRKNKKEPKETSPKQDGKPTPLVAGTSAVITDPPFTDERDGATPSGLLSASGCNLPSRHSSPPVKKQRPLLPKETAPAVQRVVWNSSSKFQTSSQKWHMQKIQRQQQSQQQSQQPQSSQGTRYQTRQAVKAVQQKEITQSPSTSTITLVTSTQSSPLVTSSGSTSTLASSVSADLPIATASADVAADIAKYTSKMMDAIKGTMTEIYNDLSKNTTGSTIAEIRRLRIEIEKLQWLHQQELSEMKHNLELTMAEMRQSLEQERDRLIAEVKKQLELEKQQAVDETKKKQWCANCKKEAIFYCCWNTSYCDYPCQQAHWPEHMKSCTQSADGEVNTETLNKSSQGSSSSTQAAPTETASTSKDKETSAEKSKDSGSVSSRSPLASDTNTLGHAESPHLSPRLPPLQVPYHSRSSKSGCWSGGDEKRGPARSEHNAGPSSKSLLPKESRLDTFWD</sequence>
<evidence type="ECO:0000259" key="19">
    <source>
        <dbReference type="PROSITE" id="PS50865"/>
    </source>
</evidence>
<dbReference type="SUPFAM" id="SSF57903">
    <property type="entry name" value="FYVE/PHD zinc finger"/>
    <property type="match status" value="1"/>
</dbReference>
<feature type="compositionally biased region" description="Low complexity" evidence="15">
    <location>
        <begin position="905"/>
        <end position="921"/>
    </location>
</feature>
<keyword evidence="6" id="KW-0862">Zinc</keyword>
<dbReference type="GO" id="GO:0005730">
    <property type="term" value="C:nucleolus"/>
    <property type="evidence" value="ECO:0007669"/>
    <property type="project" value="Ensembl"/>
</dbReference>
<feature type="domain" description="PWWP" evidence="18">
    <location>
        <begin position="310"/>
        <end position="360"/>
    </location>
</feature>
<feature type="compositionally biased region" description="Polar residues" evidence="15">
    <location>
        <begin position="804"/>
        <end position="818"/>
    </location>
</feature>
<dbReference type="GO" id="GO:0005737">
    <property type="term" value="C:cytoplasm"/>
    <property type="evidence" value="ECO:0007669"/>
    <property type="project" value="Ensembl"/>
</dbReference>
<dbReference type="InterPro" id="IPR013083">
    <property type="entry name" value="Znf_RING/FYVE/PHD"/>
</dbReference>
<dbReference type="GeneTree" id="ENSGT00940000154897"/>
<dbReference type="GO" id="GO:0090734">
    <property type="term" value="C:site of DNA damage"/>
    <property type="evidence" value="ECO:0007669"/>
    <property type="project" value="Ensembl"/>
</dbReference>
<dbReference type="PROSITE" id="PS50812">
    <property type="entry name" value="PWWP"/>
    <property type="match status" value="1"/>
</dbReference>
<feature type="compositionally biased region" description="Basic and acidic residues" evidence="15">
    <location>
        <begin position="689"/>
        <end position="729"/>
    </location>
</feature>
<organism evidence="20">
    <name type="scientific">Ursus maritimus</name>
    <name type="common">Polar bear</name>
    <name type="synonym">Thalarctos maritimus</name>
    <dbReference type="NCBI Taxonomy" id="29073"/>
    <lineage>
        <taxon>Eukaryota</taxon>
        <taxon>Metazoa</taxon>
        <taxon>Chordata</taxon>
        <taxon>Craniata</taxon>
        <taxon>Vertebrata</taxon>
        <taxon>Euteleostomi</taxon>
        <taxon>Mammalia</taxon>
        <taxon>Eutheria</taxon>
        <taxon>Laurasiatheria</taxon>
        <taxon>Carnivora</taxon>
        <taxon>Caniformia</taxon>
        <taxon>Ursidae</taxon>
        <taxon>Ursus</taxon>
    </lineage>
</organism>
<dbReference type="Gene3D" id="2.30.30.140">
    <property type="match status" value="1"/>
</dbReference>
<dbReference type="InterPro" id="IPR000313">
    <property type="entry name" value="PWWP_dom"/>
</dbReference>
<keyword evidence="7" id="KW-0156">Chromatin regulator</keyword>
<feature type="compositionally biased region" description="Basic and acidic residues" evidence="15">
    <location>
        <begin position="751"/>
        <end position="775"/>
    </location>
</feature>
<dbReference type="InterPro" id="IPR021931">
    <property type="entry name" value="ZMYND8"/>
</dbReference>
<keyword evidence="5 13" id="KW-0863">Zinc-finger</keyword>
<feature type="compositionally biased region" description="Polar residues" evidence="15">
    <location>
        <begin position="893"/>
        <end position="904"/>
    </location>
</feature>
<feature type="compositionally biased region" description="Basic and acidic residues" evidence="15">
    <location>
        <begin position="1199"/>
        <end position="1210"/>
    </location>
</feature>
<feature type="region of interest" description="Disordered" evidence="15">
    <location>
        <begin position="847"/>
        <end position="921"/>
    </location>
</feature>
<feature type="compositionally biased region" description="Basic and acidic residues" evidence="15">
    <location>
        <begin position="1178"/>
        <end position="1189"/>
    </location>
</feature>
<feature type="coiled-coil region" evidence="14">
    <location>
        <begin position="995"/>
        <end position="1044"/>
    </location>
</feature>
<dbReference type="Pfam" id="PF00855">
    <property type="entry name" value="PWWP"/>
    <property type="match status" value="1"/>
</dbReference>
<evidence type="ECO:0000256" key="3">
    <source>
        <dbReference type="ARBA" id="ARBA00022454"/>
    </source>
</evidence>
<evidence type="ECO:0000256" key="14">
    <source>
        <dbReference type="SAM" id="Coils"/>
    </source>
</evidence>
<evidence type="ECO:0000259" key="17">
    <source>
        <dbReference type="PROSITE" id="PS50016"/>
    </source>
</evidence>
<feature type="compositionally biased region" description="Polar residues" evidence="15">
    <location>
        <begin position="466"/>
        <end position="475"/>
    </location>
</feature>
<proteinExistence type="predicted"/>
<dbReference type="Pfam" id="PF23460">
    <property type="entry name" value="ZMYND8_CC"/>
    <property type="match status" value="1"/>
</dbReference>
<dbReference type="Pfam" id="PF00439">
    <property type="entry name" value="Bromodomain"/>
    <property type="match status" value="1"/>
</dbReference>
<evidence type="ECO:0000256" key="10">
    <source>
        <dbReference type="ARBA" id="ARBA00023163"/>
    </source>
</evidence>
<dbReference type="Ensembl" id="ENSUMAT00000041219.1">
    <property type="protein sequence ID" value="ENSUMAP00000034850.1"/>
    <property type="gene ID" value="ENSUMAG00000024647.1"/>
</dbReference>
<reference evidence="20" key="1">
    <citation type="submission" date="2019-03" db="UniProtKB">
        <authorList>
            <consortium name="Ensembl"/>
        </authorList>
    </citation>
    <scope>IDENTIFICATION</scope>
</reference>
<dbReference type="GO" id="GO:0032968">
    <property type="term" value="P:positive regulation of transcription elongation by RNA polymerase II"/>
    <property type="evidence" value="ECO:0007669"/>
    <property type="project" value="Ensembl"/>
</dbReference>
<dbReference type="PROSITE" id="PS50865">
    <property type="entry name" value="ZF_MYND_2"/>
    <property type="match status" value="1"/>
</dbReference>
<dbReference type="InterPro" id="IPR002893">
    <property type="entry name" value="Znf_MYND"/>
</dbReference>
<dbReference type="PANTHER" id="PTHR46453:SF3">
    <property type="entry name" value="MYND-TYPE ZINC FINGER-CONTAINING CHROMATIN READER ZMYND8"/>
    <property type="match status" value="1"/>
</dbReference>
<evidence type="ECO:0000256" key="12">
    <source>
        <dbReference type="PROSITE-ProRule" id="PRU00035"/>
    </source>
</evidence>
<dbReference type="PROSITE" id="PS01360">
    <property type="entry name" value="ZF_MYND_1"/>
    <property type="match status" value="1"/>
</dbReference>
<feature type="compositionally biased region" description="Polar residues" evidence="15">
    <location>
        <begin position="505"/>
        <end position="532"/>
    </location>
</feature>
<keyword evidence="3" id="KW-0158">Chromosome</keyword>
<keyword evidence="14" id="KW-0175">Coiled coil</keyword>